<dbReference type="EMBL" id="GGEC01057094">
    <property type="protein sequence ID" value="MBX37578.1"/>
    <property type="molecule type" value="Transcribed_RNA"/>
</dbReference>
<name>A0A2P2N541_RHIMU</name>
<organism evidence="2">
    <name type="scientific">Rhizophora mucronata</name>
    <name type="common">Asiatic mangrove</name>
    <dbReference type="NCBI Taxonomy" id="61149"/>
    <lineage>
        <taxon>Eukaryota</taxon>
        <taxon>Viridiplantae</taxon>
        <taxon>Streptophyta</taxon>
        <taxon>Embryophyta</taxon>
        <taxon>Tracheophyta</taxon>
        <taxon>Spermatophyta</taxon>
        <taxon>Magnoliopsida</taxon>
        <taxon>eudicotyledons</taxon>
        <taxon>Gunneridae</taxon>
        <taxon>Pentapetalae</taxon>
        <taxon>rosids</taxon>
        <taxon>fabids</taxon>
        <taxon>Malpighiales</taxon>
        <taxon>Rhizophoraceae</taxon>
        <taxon>Rhizophora</taxon>
    </lineage>
</organism>
<keyword evidence="1" id="KW-0472">Membrane</keyword>
<evidence type="ECO:0000313" key="2">
    <source>
        <dbReference type="EMBL" id="MBX37578.1"/>
    </source>
</evidence>
<dbReference type="AlphaFoldDB" id="A0A2P2N541"/>
<accession>A0A2P2N541</accession>
<keyword evidence="1" id="KW-1133">Transmembrane helix</keyword>
<feature type="transmembrane region" description="Helical" evidence="1">
    <location>
        <begin position="74"/>
        <end position="92"/>
    </location>
</feature>
<reference evidence="2" key="1">
    <citation type="submission" date="2018-02" db="EMBL/GenBank/DDBJ databases">
        <title>Rhizophora mucronata_Transcriptome.</title>
        <authorList>
            <person name="Meera S.P."/>
            <person name="Sreeshan A."/>
            <person name="Augustine A."/>
        </authorList>
    </citation>
    <scope>NUCLEOTIDE SEQUENCE</scope>
    <source>
        <tissue evidence="2">Leaf</tissue>
    </source>
</reference>
<proteinExistence type="predicted"/>
<feature type="transmembrane region" description="Helical" evidence="1">
    <location>
        <begin position="20"/>
        <end position="38"/>
    </location>
</feature>
<sequence>MLIFKHTITRCWTEGYLFSIRFLLLTFTFMNINCSFWLHEVENVINKQHLVSWNQQGSVDLRCRIWNLYFSGEGHLQLMYFFWLMVPVYFNVSSNLGTLQSISPSYQCFLSLIHYC</sequence>
<protein>
    <submittedName>
        <fullName evidence="2">Uncharacterized protein</fullName>
    </submittedName>
</protein>
<keyword evidence="1" id="KW-0812">Transmembrane</keyword>
<evidence type="ECO:0000256" key="1">
    <source>
        <dbReference type="SAM" id="Phobius"/>
    </source>
</evidence>